<gene>
    <name evidence="4" type="ordered locus">Nmul_A0937</name>
    <name evidence="5" type="ORF">SAMN05216403_102109</name>
</gene>
<dbReference type="eggNOG" id="COG3637">
    <property type="taxonomic scope" value="Bacteria"/>
</dbReference>
<dbReference type="InterPro" id="IPR025388">
    <property type="entry name" value="Alginate_export_dom"/>
</dbReference>
<dbReference type="InterPro" id="IPR053728">
    <property type="entry name" value="Alginate_Permeability_Chnl"/>
</dbReference>
<keyword evidence="6" id="KW-1185">Reference proteome</keyword>
<sequence>MHLPDCLPASFTPAKNAPCFSTSSQRALKRLVKSGLAGMLGLMLQASAADPAPAGSTTVAPTSSQAPAPATGSDGSSSRFDWSKVPPVTAPSRPGMFSIAPSGPGYYSLWDHITGNKRENPPVSPYAPYALMTTPAFDIDFRYLEKPDHEKDIFDPIKRIHLGDDFLLSFGGSFWYRYMRESDARLTNTSDNYHMIRSRFHADLWYQDRIRLFAEFLDARTFGQALAPLATDVNHTDMLNVFADIKIANIKDGPAYLRVGRQELLYGSQRLISTLDWVNTRRTFQGIKGFWRTPTFDLDAFWVRPMVTERNNFDNWDEKREFFGLWGTYKPMKGHLADFYFLSLDDNRNLAVGRAGVRGDSITHTLGSRLAGDYNQFLYELEGMYQFGQYSNQDISAFAVASGAGYHFKGKPLNPQFWLRYDFASGDNNLTDGSRTTFNQLFPFGNYYLGWIDRVGRQNIHDFNAQLNLHPLPWANFTAQYHRFYLANKRDFLYNAAGAATLRDATGQSGSYVGDEIDFRFNIHVDRHEDVLIGYSKLFAGNFLKAQAPRVSPDLFYVQYNFRF</sequence>
<feature type="domain" description="Alginate export" evidence="3">
    <location>
        <begin position="167"/>
        <end position="557"/>
    </location>
</feature>
<evidence type="ECO:0000313" key="4">
    <source>
        <dbReference type="EMBL" id="ABB74240.1"/>
    </source>
</evidence>
<feature type="chain" id="PRO_5014308930" evidence="2">
    <location>
        <begin position="49"/>
        <end position="564"/>
    </location>
</feature>
<dbReference type="Proteomes" id="UP000002718">
    <property type="component" value="Chromosome"/>
</dbReference>
<evidence type="ECO:0000259" key="3">
    <source>
        <dbReference type="Pfam" id="PF13372"/>
    </source>
</evidence>
<protein>
    <submittedName>
        <fullName evidence="5">Alginate export</fullName>
    </submittedName>
</protein>
<reference evidence="6" key="1">
    <citation type="submission" date="2005-08" db="EMBL/GenBank/DDBJ databases">
        <title>Complete sequence of chromosome 1 of Nitrosospira multiformis ATCC 25196.</title>
        <authorList>
            <person name="Copeland A."/>
            <person name="Lucas S."/>
            <person name="Lapidus A."/>
            <person name="Barry K."/>
            <person name="Detter J.C."/>
            <person name="Glavina T."/>
            <person name="Hammon N."/>
            <person name="Israni S."/>
            <person name="Pitluck S."/>
            <person name="Chain P."/>
            <person name="Malfatti S."/>
            <person name="Shin M."/>
            <person name="Vergez L."/>
            <person name="Schmutz J."/>
            <person name="Larimer F."/>
            <person name="Land M."/>
            <person name="Hauser L."/>
            <person name="Kyrpides N."/>
            <person name="Lykidis A."/>
            <person name="Richardson P."/>
        </authorList>
    </citation>
    <scope>NUCLEOTIDE SEQUENCE [LARGE SCALE GENOMIC DNA]</scope>
    <source>
        <strain evidence="6">ATCC 25196 / NCIMB 11849 / C 71</strain>
    </source>
</reference>
<dbReference type="AlphaFoldDB" id="Q2YAI1"/>
<dbReference type="OrthoDB" id="311329at2"/>
<evidence type="ECO:0000313" key="7">
    <source>
        <dbReference type="Proteomes" id="UP000236751"/>
    </source>
</evidence>
<evidence type="ECO:0000313" key="5">
    <source>
        <dbReference type="EMBL" id="SEF48453.1"/>
    </source>
</evidence>
<evidence type="ECO:0000313" key="6">
    <source>
        <dbReference type="Proteomes" id="UP000002718"/>
    </source>
</evidence>
<dbReference type="Gene3D" id="2.40.160.100">
    <property type="match status" value="1"/>
</dbReference>
<dbReference type="Proteomes" id="UP000236751">
    <property type="component" value="Unassembled WGS sequence"/>
</dbReference>
<proteinExistence type="predicted"/>
<accession>Q2YAI1</accession>
<feature type="signal peptide" evidence="2">
    <location>
        <begin position="1"/>
        <end position="48"/>
    </location>
</feature>
<dbReference type="Pfam" id="PF13372">
    <property type="entry name" value="Alginate_exp"/>
    <property type="match status" value="1"/>
</dbReference>
<reference evidence="4" key="2">
    <citation type="submission" date="2005-08" db="EMBL/GenBank/DDBJ databases">
        <title>Complete sequence of Chromosome 1 of Nitrosospira multiformis ATCC 25196.</title>
        <authorList>
            <consortium name="US DOE Joint Genome Institute"/>
            <person name="Copeland A."/>
            <person name="Lucas S."/>
            <person name="Lapidus A."/>
            <person name="Barry K."/>
            <person name="Detter J.C."/>
            <person name="Glavina T."/>
            <person name="Hammon N."/>
            <person name="Israni S."/>
            <person name="Pitluck S."/>
            <person name="Chain P."/>
            <person name="Malfatti S."/>
            <person name="Shin M."/>
            <person name="Vergez L."/>
            <person name="Schmutz J."/>
            <person name="Larimer F."/>
            <person name="Land M."/>
            <person name="Hauser L."/>
            <person name="Kyrpides N."/>
            <person name="Lykidis A."/>
            <person name="Richardson P."/>
        </authorList>
    </citation>
    <scope>NUCLEOTIDE SEQUENCE</scope>
    <source>
        <strain evidence="4">ATCC 25196</strain>
    </source>
</reference>
<feature type="region of interest" description="Disordered" evidence="1">
    <location>
        <begin position="51"/>
        <end position="85"/>
    </location>
</feature>
<keyword evidence="2" id="KW-0732">Signal</keyword>
<name>Q2YAI1_NITMU</name>
<dbReference type="EMBL" id="FNVK01000002">
    <property type="protein sequence ID" value="SEF48453.1"/>
    <property type="molecule type" value="Genomic_DNA"/>
</dbReference>
<dbReference type="HOGENOM" id="CLU_035025_1_0_4"/>
<evidence type="ECO:0000256" key="2">
    <source>
        <dbReference type="SAM" id="SignalP"/>
    </source>
</evidence>
<reference evidence="4 6" key="3">
    <citation type="journal article" date="2008" name="Appl. Environ. Microbiol.">
        <title>Complete genome sequence of Nitrosospira multiformis, an ammonia-oxidizing bacterium from the soil environment.</title>
        <authorList>
            <person name="Norton J.M."/>
            <person name="Klotz M.G."/>
            <person name="Stein L.Y."/>
            <person name="Arp D.J."/>
            <person name="Bottomley P.J."/>
            <person name="Chain P.S."/>
            <person name="Hauser L.J."/>
            <person name="Land M.L."/>
            <person name="Larimer F.W."/>
            <person name="Shin M.W."/>
            <person name="Starkenburg S.R."/>
        </authorList>
    </citation>
    <scope>NUCLEOTIDE SEQUENCE [LARGE SCALE GENOMIC DNA]</scope>
    <source>
        <strain evidence="4">ATCC 25196</strain>
        <strain evidence="6">ATCC 25196 / NCIMB 11849 / C 71</strain>
    </source>
</reference>
<organism evidence="4 6">
    <name type="scientific">Nitrosospira multiformis (strain ATCC 25196 / NCIMB 11849 / C 71)</name>
    <dbReference type="NCBI Taxonomy" id="323848"/>
    <lineage>
        <taxon>Bacteria</taxon>
        <taxon>Pseudomonadati</taxon>
        <taxon>Pseudomonadota</taxon>
        <taxon>Betaproteobacteria</taxon>
        <taxon>Nitrosomonadales</taxon>
        <taxon>Nitrosomonadaceae</taxon>
        <taxon>Nitrosospira</taxon>
    </lineage>
</organism>
<dbReference type="STRING" id="323848.Nmul_A0937"/>
<dbReference type="EMBL" id="CP000103">
    <property type="protein sequence ID" value="ABB74240.1"/>
    <property type="molecule type" value="Genomic_DNA"/>
</dbReference>
<dbReference type="KEGG" id="nmu:Nmul_A0937"/>
<reference evidence="5 7" key="4">
    <citation type="submission" date="2016-10" db="EMBL/GenBank/DDBJ databases">
        <authorList>
            <person name="de Groot N.N."/>
        </authorList>
    </citation>
    <scope>NUCLEOTIDE SEQUENCE [LARGE SCALE GENOMIC DNA]</scope>
    <source>
        <strain evidence="5 7">Nl13</strain>
    </source>
</reference>
<feature type="compositionally biased region" description="Low complexity" evidence="1">
    <location>
        <begin position="56"/>
        <end position="73"/>
    </location>
</feature>
<evidence type="ECO:0000256" key="1">
    <source>
        <dbReference type="SAM" id="MobiDB-lite"/>
    </source>
</evidence>